<evidence type="ECO:0000256" key="4">
    <source>
        <dbReference type="PIRSR" id="PIRSR017617-1"/>
    </source>
</evidence>
<dbReference type="PANTHER" id="PTHR48097:SF9">
    <property type="entry name" value="L-THREONINE ALDOLASE"/>
    <property type="match status" value="1"/>
</dbReference>
<dbReference type="GO" id="GO:0006545">
    <property type="term" value="P:glycine biosynthetic process"/>
    <property type="evidence" value="ECO:0007669"/>
    <property type="project" value="TreeGrafter"/>
</dbReference>
<dbReference type="PIRSF" id="PIRSF017617">
    <property type="entry name" value="Thr_aldolase"/>
    <property type="match status" value="1"/>
</dbReference>
<protein>
    <submittedName>
        <fullName evidence="6">Probable low-specificity L-threonine aldolase 1</fullName>
    </submittedName>
</protein>
<dbReference type="AlphaFoldDB" id="A0A8D9ED18"/>
<dbReference type="GO" id="GO:0005829">
    <property type="term" value="C:cytosol"/>
    <property type="evidence" value="ECO:0007669"/>
    <property type="project" value="TreeGrafter"/>
</dbReference>
<comment type="similarity">
    <text evidence="2">Belongs to the threonine aldolase family.</text>
</comment>
<dbReference type="InterPro" id="IPR015424">
    <property type="entry name" value="PyrdxlP-dep_Trfase"/>
</dbReference>
<accession>A0A8D9ED18</accession>
<comment type="cofactor">
    <cofactor evidence="1">
        <name>pyridoxal 5'-phosphate</name>
        <dbReference type="ChEBI" id="CHEBI:597326"/>
    </cofactor>
</comment>
<dbReference type="NCBIfam" id="NF041359">
    <property type="entry name" value="GntG_guanitoxin"/>
    <property type="match status" value="1"/>
</dbReference>
<dbReference type="SUPFAM" id="SSF53383">
    <property type="entry name" value="PLP-dependent transferases"/>
    <property type="match status" value="1"/>
</dbReference>
<evidence type="ECO:0000256" key="2">
    <source>
        <dbReference type="ARBA" id="ARBA00006966"/>
    </source>
</evidence>
<evidence type="ECO:0000256" key="3">
    <source>
        <dbReference type="ARBA" id="ARBA00022898"/>
    </source>
</evidence>
<dbReference type="EMBL" id="HBUF01513579">
    <property type="protein sequence ID" value="CAG6747285.1"/>
    <property type="molecule type" value="Transcribed_RNA"/>
</dbReference>
<name>A0A8D9ED18_9HEMI</name>
<organism evidence="6">
    <name type="scientific">Cacopsylla melanoneura</name>
    <dbReference type="NCBI Taxonomy" id="428564"/>
    <lineage>
        <taxon>Eukaryota</taxon>
        <taxon>Metazoa</taxon>
        <taxon>Ecdysozoa</taxon>
        <taxon>Arthropoda</taxon>
        <taxon>Hexapoda</taxon>
        <taxon>Insecta</taxon>
        <taxon>Pterygota</taxon>
        <taxon>Neoptera</taxon>
        <taxon>Paraneoptera</taxon>
        <taxon>Hemiptera</taxon>
        <taxon>Sternorrhyncha</taxon>
        <taxon>Psylloidea</taxon>
        <taxon>Psyllidae</taxon>
        <taxon>Psyllinae</taxon>
        <taxon>Cacopsylla</taxon>
    </lineage>
</organism>
<dbReference type="Gene3D" id="3.40.640.10">
    <property type="entry name" value="Type I PLP-dependent aspartate aminotransferase-like (Major domain)"/>
    <property type="match status" value="1"/>
</dbReference>
<evidence type="ECO:0000259" key="5">
    <source>
        <dbReference type="Pfam" id="PF01212"/>
    </source>
</evidence>
<feature type="modified residue" description="N6-(pyridoxal phosphate)lysine" evidence="4">
    <location>
        <position position="145"/>
    </location>
</feature>
<reference evidence="6" key="1">
    <citation type="submission" date="2021-05" db="EMBL/GenBank/DDBJ databases">
        <authorList>
            <person name="Alioto T."/>
            <person name="Alioto T."/>
            <person name="Gomez Garrido J."/>
        </authorList>
    </citation>
    <scope>NUCLEOTIDE SEQUENCE</scope>
</reference>
<feature type="domain" description="Aromatic amino acid beta-eliminating lyase/threonine aldolase" evidence="5">
    <location>
        <begin position="36"/>
        <end position="233"/>
    </location>
</feature>
<dbReference type="GO" id="GO:0008732">
    <property type="term" value="F:L-allo-threonine aldolase activity"/>
    <property type="evidence" value="ECO:0007669"/>
    <property type="project" value="TreeGrafter"/>
</dbReference>
<sequence length="315" mass="35133">MIWQSDRYSGDCSHIMLWEQGGASQVPTGDSEMCRMGEIGRVLMRGVRNNKDGTFDLDDMEAKFSTADNIHCASTSLVCVENTHNYCGGTVLPIHWLRELKDRCQQQNIPVHMDGARVFNAAIYLGLPLSEVLASVDTVMFCLSKGLGAPVGSILAGPEEFIQKAIRIRKVLGGGMRQVGYLAGAGLFALDNHVERLRRDHEQTRLIAQAINKMKCPFIEIDLSNVQTNILVVNFSGNITAEMFRQRLLTITDEELTVLGRNNVCYVRVSSLTERTIRIVHYLNVTVEDIKLAIQKIAFVAKELSCKLNKSMKVN</sequence>
<proteinExistence type="inferred from homology"/>
<dbReference type="Pfam" id="PF01212">
    <property type="entry name" value="Beta_elim_lyase"/>
    <property type="match status" value="1"/>
</dbReference>
<dbReference type="InterPro" id="IPR023603">
    <property type="entry name" value="Low_specificity_L-TA-like"/>
</dbReference>
<dbReference type="InterPro" id="IPR015421">
    <property type="entry name" value="PyrdxlP-dep_Trfase_major"/>
</dbReference>
<dbReference type="Gene3D" id="3.90.1150.10">
    <property type="entry name" value="Aspartate Aminotransferase, domain 1"/>
    <property type="match status" value="1"/>
</dbReference>
<dbReference type="PANTHER" id="PTHR48097">
    <property type="entry name" value="L-THREONINE ALDOLASE-RELATED"/>
    <property type="match status" value="1"/>
</dbReference>
<dbReference type="GO" id="GO:0006567">
    <property type="term" value="P:L-threonine catabolic process"/>
    <property type="evidence" value="ECO:0007669"/>
    <property type="project" value="TreeGrafter"/>
</dbReference>
<dbReference type="InterPro" id="IPR001597">
    <property type="entry name" value="ArAA_b-elim_lyase/Thr_aldolase"/>
</dbReference>
<keyword evidence="3" id="KW-0663">Pyridoxal phosphate</keyword>
<dbReference type="InterPro" id="IPR015422">
    <property type="entry name" value="PyrdxlP-dep_Trfase_small"/>
</dbReference>
<evidence type="ECO:0000313" key="6">
    <source>
        <dbReference type="EMBL" id="CAG6747285.1"/>
    </source>
</evidence>
<evidence type="ECO:0000256" key="1">
    <source>
        <dbReference type="ARBA" id="ARBA00001933"/>
    </source>
</evidence>